<dbReference type="EMBL" id="SRYA01000001">
    <property type="protein sequence ID" value="TGY98321.1"/>
    <property type="molecule type" value="Genomic_DNA"/>
</dbReference>
<keyword evidence="2" id="KW-1185">Reference proteome</keyword>
<evidence type="ECO:0000313" key="1">
    <source>
        <dbReference type="EMBL" id="TGY98321.1"/>
    </source>
</evidence>
<gene>
    <name evidence="1" type="primary">cobD</name>
    <name evidence="1" type="ORF">E5329_00625</name>
</gene>
<accession>A0AC61S2H0</accession>
<protein>
    <submittedName>
        <fullName evidence="1">Cobalamin biosynthesis protein CobD</fullName>
    </submittedName>
</protein>
<name>A0AC61S2H0_9FIRM</name>
<comment type="caution">
    <text evidence="1">The sequence shown here is derived from an EMBL/GenBank/DDBJ whole genome shotgun (WGS) entry which is preliminary data.</text>
</comment>
<organism evidence="1 2">
    <name type="scientific">Petralouisia muris</name>
    <dbReference type="NCBI Taxonomy" id="3032872"/>
    <lineage>
        <taxon>Bacteria</taxon>
        <taxon>Bacillati</taxon>
        <taxon>Bacillota</taxon>
        <taxon>Clostridia</taxon>
        <taxon>Lachnospirales</taxon>
        <taxon>Lachnospiraceae</taxon>
        <taxon>Petralouisia</taxon>
    </lineage>
</organism>
<sequence>MIYRRLCCSAIALALGVLWDFIIGDPRGWYHPVMAIGRLISGLEKLLRRLFPPTKAGERTAGVLLVVLVAGCSTLIPGAALFVCYRIHPAAGIVLEGLMCGTLLAAKSLKTESMKVAEALEMEGLEAGRTAVSMIVGRDTGQLSETEVIKAAVETVAENTSDGIVAPMFFMALLGGAGGFFYKSINTMDSMVGYKNEAYRYFGTAAARLDDIVNFIPARLSAFLMICGCLFCGLDAKGALRIYRRDRYCHASPNSAQTESVMAGALQVQLAGDAWYFGVKHEKPLIGDDIRPAEQKDIERSGKLMYVTAILSAVLLIGIKLIFCNL</sequence>
<proteinExistence type="predicted"/>
<evidence type="ECO:0000313" key="2">
    <source>
        <dbReference type="Proteomes" id="UP000304953"/>
    </source>
</evidence>
<reference evidence="1" key="1">
    <citation type="submission" date="2019-04" db="EMBL/GenBank/DDBJ databases">
        <title>Microbes associate with the intestines of laboratory mice.</title>
        <authorList>
            <person name="Navarre W."/>
            <person name="Wong E."/>
            <person name="Huang K."/>
            <person name="Tropini C."/>
            <person name="Ng K."/>
            <person name="Yu B."/>
        </authorList>
    </citation>
    <scope>NUCLEOTIDE SEQUENCE</scope>
    <source>
        <strain evidence="1">NM01_1-7b</strain>
    </source>
</reference>
<dbReference type="Proteomes" id="UP000304953">
    <property type="component" value="Unassembled WGS sequence"/>
</dbReference>